<accession>A0ABP7GX32</accession>
<evidence type="ECO:0000259" key="2">
    <source>
        <dbReference type="Pfam" id="PF13239"/>
    </source>
</evidence>
<dbReference type="InterPro" id="IPR025698">
    <property type="entry name" value="2TM_dom"/>
</dbReference>
<sequence length="109" mass="13047">METNFNQNQEEFELNQIAVKKVAKLKSFYKHLFLYLIGLTIYLLKEYTELPLNISILRFINGVVVIIWTAVILGSAIDLFVSFRVFGKEWEQRKLRSILERKHQKQKWE</sequence>
<dbReference type="RefSeq" id="WP_345145781.1">
    <property type="nucleotide sequence ID" value="NZ_BAABDU010000006.1"/>
</dbReference>
<protein>
    <recommendedName>
        <fullName evidence="2">2TM domain-containing protein</fullName>
    </recommendedName>
</protein>
<feature type="transmembrane region" description="Helical" evidence="1">
    <location>
        <begin position="56"/>
        <end position="86"/>
    </location>
</feature>
<dbReference type="Pfam" id="PF13239">
    <property type="entry name" value="2TM"/>
    <property type="match status" value="1"/>
</dbReference>
<keyword evidence="4" id="KW-1185">Reference proteome</keyword>
<keyword evidence="1" id="KW-0472">Membrane</keyword>
<gene>
    <name evidence="3" type="ORF">GCM10022423_33730</name>
</gene>
<keyword evidence="1" id="KW-1133">Transmembrane helix</keyword>
<evidence type="ECO:0000313" key="3">
    <source>
        <dbReference type="EMBL" id="GAA3775999.1"/>
    </source>
</evidence>
<dbReference type="Proteomes" id="UP001500748">
    <property type="component" value="Unassembled WGS sequence"/>
</dbReference>
<feature type="transmembrane region" description="Helical" evidence="1">
    <location>
        <begin position="28"/>
        <end position="44"/>
    </location>
</feature>
<comment type="caution">
    <text evidence="3">The sequence shown here is derived from an EMBL/GenBank/DDBJ whole genome shotgun (WGS) entry which is preliminary data.</text>
</comment>
<evidence type="ECO:0000256" key="1">
    <source>
        <dbReference type="SAM" id="Phobius"/>
    </source>
</evidence>
<evidence type="ECO:0000313" key="4">
    <source>
        <dbReference type="Proteomes" id="UP001500748"/>
    </source>
</evidence>
<name>A0ABP7GX32_9FLAO</name>
<organism evidence="3 4">
    <name type="scientific">Flavobacterium ginsengiterrae</name>
    <dbReference type="NCBI Taxonomy" id="871695"/>
    <lineage>
        <taxon>Bacteria</taxon>
        <taxon>Pseudomonadati</taxon>
        <taxon>Bacteroidota</taxon>
        <taxon>Flavobacteriia</taxon>
        <taxon>Flavobacteriales</taxon>
        <taxon>Flavobacteriaceae</taxon>
        <taxon>Flavobacterium</taxon>
    </lineage>
</organism>
<proteinExistence type="predicted"/>
<keyword evidence="1" id="KW-0812">Transmembrane</keyword>
<dbReference type="EMBL" id="BAABDU010000006">
    <property type="protein sequence ID" value="GAA3775999.1"/>
    <property type="molecule type" value="Genomic_DNA"/>
</dbReference>
<feature type="domain" description="2TM" evidence="2">
    <location>
        <begin position="18"/>
        <end position="99"/>
    </location>
</feature>
<reference evidence="4" key="1">
    <citation type="journal article" date="2019" name="Int. J. Syst. Evol. Microbiol.">
        <title>The Global Catalogue of Microorganisms (GCM) 10K type strain sequencing project: providing services to taxonomists for standard genome sequencing and annotation.</title>
        <authorList>
            <consortium name="The Broad Institute Genomics Platform"/>
            <consortium name="The Broad Institute Genome Sequencing Center for Infectious Disease"/>
            <person name="Wu L."/>
            <person name="Ma J."/>
        </authorList>
    </citation>
    <scope>NUCLEOTIDE SEQUENCE [LARGE SCALE GENOMIC DNA]</scope>
    <source>
        <strain evidence="4">JCM 17337</strain>
    </source>
</reference>